<feature type="transmembrane region" description="Helical" evidence="2">
    <location>
        <begin position="204"/>
        <end position="222"/>
    </location>
</feature>
<proteinExistence type="predicted"/>
<feature type="region of interest" description="Disordered" evidence="1">
    <location>
        <begin position="407"/>
        <end position="442"/>
    </location>
</feature>
<keyword evidence="5" id="KW-1185">Reference proteome</keyword>
<feature type="chain" id="PRO_5045715308" evidence="3">
    <location>
        <begin position="29"/>
        <end position="442"/>
    </location>
</feature>
<evidence type="ECO:0000256" key="2">
    <source>
        <dbReference type="SAM" id="Phobius"/>
    </source>
</evidence>
<keyword evidence="3" id="KW-0732">Signal</keyword>
<accession>A0ABR1J6E6</accession>
<comment type="caution">
    <text evidence="4">The sequence shown here is derived from an EMBL/GenBank/DDBJ whole genome shotgun (WGS) entry which is preliminary data.</text>
</comment>
<keyword evidence="2" id="KW-1133">Transmembrane helix</keyword>
<protein>
    <submittedName>
        <fullName evidence="4">Uncharacterized protein</fullName>
    </submittedName>
</protein>
<feature type="signal peptide" evidence="3">
    <location>
        <begin position="1"/>
        <end position="28"/>
    </location>
</feature>
<dbReference type="EMBL" id="JBANRG010000035">
    <property type="protein sequence ID" value="KAK7449705.1"/>
    <property type="molecule type" value="Genomic_DNA"/>
</dbReference>
<gene>
    <name evidence="4" type="ORF">VKT23_013178</name>
</gene>
<name>A0ABR1J6E6_9AGAR</name>
<keyword evidence="2" id="KW-0812">Transmembrane</keyword>
<keyword evidence="2" id="KW-0472">Membrane</keyword>
<feature type="transmembrane region" description="Helical" evidence="2">
    <location>
        <begin position="318"/>
        <end position="338"/>
    </location>
</feature>
<evidence type="ECO:0000313" key="4">
    <source>
        <dbReference type="EMBL" id="KAK7449705.1"/>
    </source>
</evidence>
<reference evidence="4 5" key="1">
    <citation type="submission" date="2024-01" db="EMBL/GenBank/DDBJ databases">
        <title>A draft genome for the cacao thread blight pathogen Marasmiellus scandens.</title>
        <authorList>
            <person name="Baruah I.K."/>
            <person name="Leung J."/>
            <person name="Bukari Y."/>
            <person name="Amoako-Attah I."/>
            <person name="Meinhardt L.W."/>
            <person name="Bailey B.A."/>
            <person name="Cohen S.P."/>
        </authorList>
    </citation>
    <scope>NUCLEOTIDE SEQUENCE [LARGE SCALE GENOMIC DNA]</scope>
    <source>
        <strain evidence="4 5">GH-19</strain>
    </source>
</reference>
<dbReference type="Proteomes" id="UP001498398">
    <property type="component" value="Unassembled WGS sequence"/>
</dbReference>
<evidence type="ECO:0000256" key="1">
    <source>
        <dbReference type="SAM" id="MobiDB-lite"/>
    </source>
</evidence>
<evidence type="ECO:0000256" key="3">
    <source>
        <dbReference type="SAM" id="SignalP"/>
    </source>
</evidence>
<organism evidence="4 5">
    <name type="scientific">Marasmiellus scandens</name>
    <dbReference type="NCBI Taxonomy" id="2682957"/>
    <lineage>
        <taxon>Eukaryota</taxon>
        <taxon>Fungi</taxon>
        <taxon>Dikarya</taxon>
        <taxon>Basidiomycota</taxon>
        <taxon>Agaricomycotina</taxon>
        <taxon>Agaricomycetes</taxon>
        <taxon>Agaricomycetidae</taxon>
        <taxon>Agaricales</taxon>
        <taxon>Marasmiineae</taxon>
        <taxon>Omphalotaceae</taxon>
        <taxon>Marasmiellus</taxon>
    </lineage>
</organism>
<sequence>MPSQTQSESRWIFPALFLLSHVVRPTRAVVLRTAQAVSTFPLLPRDAVSHTLRATWQNPTDTLSILLIIGGDIVLQALAQLSGRTFTPVAFSFGWVTYSFNTLKSLVGDGRLMPAPDYSAKVVNAESGYTRQNKSWVLGRLLRDFEHPLPHDVGLSVTVFEAVHARGLAGVPSIDWYWISGVVIIVIQLGIAAIPCALSEDWSILFITAAGTLLSLITGMLPQWRLEKWQCRHNSKKVVSLTGGNGKRHVMVIIGKGFGLDLEDLATAESPRERTRGKGMSMINGLPTAFWITRLACSILALLWIIFLITVTALEENAWYLLVVGSIGMIQNVIVAGARREIGTTGIRLEKIEVIQRHKVMDTLMDVELAYKNVGKSLVNEFFPNGMKSAETQWWSGNREVYEIEREKKRPQSLMDRGTVAQRALQARREHSNPEDLPPTKS</sequence>
<evidence type="ECO:0000313" key="5">
    <source>
        <dbReference type="Proteomes" id="UP001498398"/>
    </source>
</evidence>
<feature type="transmembrane region" description="Helical" evidence="2">
    <location>
        <begin position="288"/>
        <end position="312"/>
    </location>
</feature>
<feature type="transmembrane region" description="Helical" evidence="2">
    <location>
        <begin position="176"/>
        <end position="198"/>
    </location>
</feature>